<organism evidence="1 2">
    <name type="scientific">Trichinella pseudospiralis</name>
    <name type="common">Parasitic roundworm</name>
    <dbReference type="NCBI Taxonomy" id="6337"/>
    <lineage>
        <taxon>Eukaryota</taxon>
        <taxon>Metazoa</taxon>
        <taxon>Ecdysozoa</taxon>
        <taxon>Nematoda</taxon>
        <taxon>Enoplea</taxon>
        <taxon>Dorylaimia</taxon>
        <taxon>Trichinellida</taxon>
        <taxon>Trichinellidae</taxon>
        <taxon>Trichinella</taxon>
    </lineage>
</organism>
<dbReference type="EMBL" id="JYDU01001118">
    <property type="protein sequence ID" value="KRX72586.1"/>
    <property type="molecule type" value="Genomic_DNA"/>
</dbReference>
<evidence type="ECO:0000313" key="1">
    <source>
        <dbReference type="EMBL" id="KRX72586.1"/>
    </source>
</evidence>
<dbReference type="Proteomes" id="UP000054815">
    <property type="component" value="Unassembled WGS sequence"/>
</dbReference>
<dbReference type="AlphaFoldDB" id="A0A0V0WA30"/>
<comment type="caution">
    <text evidence="1">The sequence shown here is derived from an EMBL/GenBank/DDBJ whole genome shotgun (WGS) entry which is preliminary data.</text>
</comment>
<evidence type="ECO:0000313" key="2">
    <source>
        <dbReference type="Proteomes" id="UP000054815"/>
    </source>
</evidence>
<sequence>MCIRDSQRSVQKVELGTCLITLCIKMRARRRSAELSSMTSLNRQLEAGPNLQILQLEAILQFRRYRVSLQADIQ</sequence>
<protein>
    <submittedName>
        <fullName evidence="1">Uncharacterized protein</fullName>
    </submittedName>
</protein>
<gene>
    <name evidence="1" type="ORF">T4E_5153</name>
</gene>
<proteinExistence type="predicted"/>
<name>A0A0V0WA30_TRIPS</name>
<reference evidence="1 2" key="1">
    <citation type="submission" date="2015-01" db="EMBL/GenBank/DDBJ databases">
        <title>Evolution of Trichinella species and genotypes.</title>
        <authorList>
            <person name="Korhonen P.K."/>
            <person name="Edoardo P."/>
            <person name="Giuseppe L.R."/>
            <person name="Gasser R.B."/>
        </authorList>
    </citation>
    <scope>NUCLEOTIDE SEQUENCE [LARGE SCALE GENOMIC DNA]</scope>
    <source>
        <strain evidence="1">ISS141</strain>
    </source>
</reference>
<accession>A0A0V0WA30</accession>